<dbReference type="Proteomes" id="UP000046090">
    <property type="component" value="Unassembled WGS sequence"/>
</dbReference>
<dbReference type="AlphaFoldDB" id="A0A0K2YE48"/>
<evidence type="ECO:0000313" key="2">
    <source>
        <dbReference type="EMBL" id="CRI35240.1"/>
    </source>
</evidence>
<keyword evidence="3" id="KW-1185">Reference proteome</keyword>
<dbReference type="EMBL" id="CDMK01000003">
    <property type="protein sequence ID" value="CRI35240.1"/>
    <property type="molecule type" value="Genomic_DNA"/>
</dbReference>
<evidence type="ECO:0000256" key="1">
    <source>
        <dbReference type="SAM" id="MobiDB-lite"/>
    </source>
</evidence>
<feature type="region of interest" description="Disordered" evidence="1">
    <location>
        <begin position="1"/>
        <end position="21"/>
    </location>
</feature>
<proteinExistence type="predicted"/>
<reference evidence="3" key="1">
    <citation type="submission" date="2014-12" db="EMBL/GenBank/DDBJ databases">
        <authorList>
            <person name="Smet A."/>
        </authorList>
    </citation>
    <scope>NUCLEOTIDE SEQUENCE [LARGE SCALE GENOMIC DNA]</scope>
</reference>
<evidence type="ECO:0000313" key="3">
    <source>
        <dbReference type="Proteomes" id="UP000046090"/>
    </source>
</evidence>
<protein>
    <submittedName>
        <fullName evidence="2">Uncharacterized protein</fullName>
    </submittedName>
</protein>
<sequence length="51" mass="5858">MNETLTPRATFGSFKDGRRQEEKKAIEAYVRQNMADFDITNAPTARRKKPA</sequence>
<accession>A0A0K2YE48</accession>
<gene>
    <name evidence="2" type="ORF">HHE01_02380</name>
</gene>
<organism evidence="2 3">
    <name type="scientific">Helicobacter heilmannii</name>
    <dbReference type="NCBI Taxonomy" id="35817"/>
    <lineage>
        <taxon>Bacteria</taxon>
        <taxon>Pseudomonadati</taxon>
        <taxon>Campylobacterota</taxon>
        <taxon>Epsilonproteobacteria</taxon>
        <taxon>Campylobacterales</taxon>
        <taxon>Helicobacteraceae</taxon>
        <taxon>Helicobacter</taxon>
    </lineage>
</organism>
<name>A0A0K2YE48_HELHE</name>